<name>A0AA38MN62_9CUCU</name>
<evidence type="ECO:0000313" key="2">
    <source>
        <dbReference type="Proteomes" id="UP001168821"/>
    </source>
</evidence>
<comment type="caution">
    <text evidence="1">The sequence shown here is derived from an EMBL/GenBank/DDBJ whole genome shotgun (WGS) entry which is preliminary data.</text>
</comment>
<protein>
    <submittedName>
        <fullName evidence="1">Uncharacterized protein</fullName>
    </submittedName>
</protein>
<dbReference type="EMBL" id="JALNTZ010000001">
    <property type="protein sequence ID" value="KAJ3664475.1"/>
    <property type="molecule type" value="Genomic_DNA"/>
</dbReference>
<sequence>MCGDPRPDSLDPRHCPPSSCLVRTRSLISCVIERRRRNAAAPVRTGTRKQTWSATTDSCWIPDGQANVRELANAGAKVDAKKMIYWITVKNKK</sequence>
<accession>A0AA38MN62</accession>
<proteinExistence type="predicted"/>
<dbReference type="AlphaFoldDB" id="A0AA38MN62"/>
<dbReference type="Proteomes" id="UP001168821">
    <property type="component" value="Unassembled WGS sequence"/>
</dbReference>
<gene>
    <name evidence="1" type="ORF">Zmor_000038</name>
</gene>
<reference evidence="1" key="1">
    <citation type="journal article" date="2023" name="G3 (Bethesda)">
        <title>Whole genome assemblies of Zophobas morio and Tenebrio molitor.</title>
        <authorList>
            <person name="Kaur S."/>
            <person name="Stinson S.A."/>
            <person name="diCenzo G.C."/>
        </authorList>
    </citation>
    <scope>NUCLEOTIDE SEQUENCE</scope>
    <source>
        <strain evidence="1">QUZm001</strain>
    </source>
</reference>
<organism evidence="1 2">
    <name type="scientific">Zophobas morio</name>
    <dbReference type="NCBI Taxonomy" id="2755281"/>
    <lineage>
        <taxon>Eukaryota</taxon>
        <taxon>Metazoa</taxon>
        <taxon>Ecdysozoa</taxon>
        <taxon>Arthropoda</taxon>
        <taxon>Hexapoda</taxon>
        <taxon>Insecta</taxon>
        <taxon>Pterygota</taxon>
        <taxon>Neoptera</taxon>
        <taxon>Endopterygota</taxon>
        <taxon>Coleoptera</taxon>
        <taxon>Polyphaga</taxon>
        <taxon>Cucujiformia</taxon>
        <taxon>Tenebrionidae</taxon>
        <taxon>Zophobas</taxon>
    </lineage>
</organism>
<evidence type="ECO:0000313" key="1">
    <source>
        <dbReference type="EMBL" id="KAJ3664475.1"/>
    </source>
</evidence>
<keyword evidence="2" id="KW-1185">Reference proteome</keyword>